<dbReference type="EMBL" id="WIXK01000005">
    <property type="protein sequence ID" value="MQY43072.1"/>
    <property type="molecule type" value="Genomic_DNA"/>
</dbReference>
<protein>
    <recommendedName>
        <fullName evidence="1">NTP pyrophosphohydrolase MazG-like domain-containing protein</fullName>
    </recommendedName>
</protein>
<gene>
    <name evidence="2" type="ORF">GG681_10510</name>
</gene>
<evidence type="ECO:0000313" key="2">
    <source>
        <dbReference type="EMBL" id="MQY43072.1"/>
    </source>
</evidence>
<dbReference type="InterPro" id="IPR004518">
    <property type="entry name" value="MazG-like_dom"/>
</dbReference>
<dbReference type="Pfam" id="PF03819">
    <property type="entry name" value="MazG"/>
    <property type="match status" value="1"/>
</dbReference>
<sequence>MRSVDELSDVSQQVSDIYASRFGIERDAVWHMAKLSEELGELQAAYLKLNGQGRTEASADALRGALEDEVADVFAQILLFARWQQIDIPEAVMRKWGQYLK</sequence>
<reference evidence="2 3" key="1">
    <citation type="submission" date="2019-10" db="EMBL/GenBank/DDBJ databases">
        <title>Epibacterium sp. nov., isolated from seawater.</title>
        <authorList>
            <person name="Zhang X."/>
            <person name="Li N."/>
        </authorList>
    </citation>
    <scope>NUCLEOTIDE SEQUENCE [LARGE SCALE GENOMIC DNA]</scope>
    <source>
        <strain evidence="2 3">SM1969</strain>
    </source>
</reference>
<name>A0A844AYN3_9RHOB</name>
<dbReference type="Proteomes" id="UP000436694">
    <property type="component" value="Unassembled WGS sequence"/>
</dbReference>
<feature type="domain" description="NTP pyrophosphohydrolase MazG-like" evidence="1">
    <location>
        <begin position="32"/>
        <end position="92"/>
    </location>
</feature>
<dbReference type="RefSeq" id="WP_153547892.1">
    <property type="nucleotide sequence ID" value="NZ_WIXK01000005.1"/>
</dbReference>
<dbReference type="AlphaFoldDB" id="A0A844AYN3"/>
<proteinExistence type="predicted"/>
<comment type="caution">
    <text evidence="2">The sequence shown here is derived from an EMBL/GenBank/DDBJ whole genome shotgun (WGS) entry which is preliminary data.</text>
</comment>
<dbReference type="Gene3D" id="1.10.287.1080">
    <property type="entry name" value="MazG-like"/>
    <property type="match status" value="1"/>
</dbReference>
<organism evidence="2 3">
    <name type="scientific">Tritonibacter aquimaris</name>
    <dbReference type="NCBI Taxonomy" id="2663379"/>
    <lineage>
        <taxon>Bacteria</taxon>
        <taxon>Pseudomonadati</taxon>
        <taxon>Pseudomonadota</taxon>
        <taxon>Alphaproteobacteria</taxon>
        <taxon>Rhodobacterales</taxon>
        <taxon>Paracoccaceae</taxon>
        <taxon>Tritonibacter</taxon>
    </lineage>
</organism>
<evidence type="ECO:0000259" key="1">
    <source>
        <dbReference type="Pfam" id="PF03819"/>
    </source>
</evidence>
<dbReference type="CDD" id="cd11538">
    <property type="entry name" value="NTP-PPase_u1"/>
    <property type="match status" value="1"/>
</dbReference>
<keyword evidence="3" id="KW-1185">Reference proteome</keyword>
<dbReference type="SUPFAM" id="SSF101386">
    <property type="entry name" value="all-alpha NTP pyrophosphatases"/>
    <property type="match status" value="1"/>
</dbReference>
<accession>A0A844AYN3</accession>
<evidence type="ECO:0000313" key="3">
    <source>
        <dbReference type="Proteomes" id="UP000436694"/>
    </source>
</evidence>